<comment type="subcellular location">
    <subcellularLocation>
        <location evidence="1">Membrane</location>
        <topology evidence="1">Single-pass membrane protein</topology>
    </subcellularLocation>
</comment>
<evidence type="ECO:0000256" key="1">
    <source>
        <dbReference type="ARBA" id="ARBA00004167"/>
    </source>
</evidence>
<dbReference type="AlphaFoldDB" id="A0A5T2JPD0"/>
<organism evidence="2">
    <name type="scientific">Salmonella enterica</name>
    <name type="common">Salmonella choleraesuis</name>
    <dbReference type="NCBI Taxonomy" id="28901"/>
    <lineage>
        <taxon>Bacteria</taxon>
        <taxon>Pseudomonadati</taxon>
        <taxon>Pseudomonadota</taxon>
        <taxon>Gammaproteobacteria</taxon>
        <taxon>Enterobacterales</taxon>
        <taxon>Enterobacteriaceae</taxon>
        <taxon>Salmonella</taxon>
    </lineage>
</organism>
<gene>
    <name evidence="2" type="ORF">D8Q09_23510</name>
</gene>
<comment type="caution">
    <text evidence="2">The sequence shown here is derived from an EMBL/GenBank/DDBJ whole genome shotgun (WGS) entry which is preliminary data.</text>
</comment>
<dbReference type="GO" id="GO:0016020">
    <property type="term" value="C:membrane"/>
    <property type="evidence" value="ECO:0007669"/>
    <property type="project" value="UniProtKB-SubCell"/>
</dbReference>
<evidence type="ECO:0000313" key="2">
    <source>
        <dbReference type="EMBL" id="EAM3869961.1"/>
    </source>
</evidence>
<reference evidence="2" key="1">
    <citation type="submission" date="2018-10" db="EMBL/GenBank/DDBJ databases">
        <authorList>
            <consortium name="PulseNet: The National Subtyping Network for Foodborne Disease Surveillance"/>
            <person name="Tarr C.L."/>
            <person name="Trees E."/>
            <person name="Katz L.S."/>
            <person name="Carleton-Romer H.A."/>
            <person name="Stroika S."/>
            <person name="Kucerova Z."/>
            <person name="Roache K.F."/>
            <person name="Sabol A.L."/>
            <person name="Besser J."/>
            <person name="Gerner-Smidt P."/>
        </authorList>
    </citation>
    <scope>NUCLEOTIDE SEQUENCE</scope>
    <source>
        <strain evidence="2">PNUSAS056494</strain>
    </source>
</reference>
<dbReference type="NCBIfam" id="TIGR02532">
    <property type="entry name" value="IV_pilin_GFxxxE"/>
    <property type="match status" value="1"/>
</dbReference>
<protein>
    <submittedName>
        <fullName evidence="2">Type II secretion system protein</fullName>
    </submittedName>
</protein>
<accession>A0A5T2JPD0</accession>
<dbReference type="EMBL" id="AACUTK010000012">
    <property type="protein sequence ID" value="EAM3869961.1"/>
    <property type="molecule type" value="Genomic_DNA"/>
</dbReference>
<name>A0A5T2JPD0_SALER</name>
<sequence length="32" mass="3704">MRKGFNKGFSLIELLLVLAVYRRSGGYVLCLW</sequence>
<dbReference type="InterPro" id="IPR012902">
    <property type="entry name" value="N_methyl_site"/>
</dbReference>
<proteinExistence type="predicted"/>